<sequence>MTLTAQDRTTITDLITMHGHLVDADGLNRIEEVFAQDAVHDLTDFGLGIRDLPTLREAAIALGDNQPVGHHVTNIVLSELPDGQIRVLPKGIGINADGTCGSVTYDDVVSRREQGWRITYRKVSVRKAVGVRSRADH</sequence>
<dbReference type="Gene3D" id="3.10.450.50">
    <property type="match status" value="1"/>
</dbReference>
<feature type="domain" description="SnoaL-like" evidence="1">
    <location>
        <begin position="5"/>
        <end position="122"/>
    </location>
</feature>
<organism evidence="2 3">
    <name type="scientific">Fodinicola feengrottensis</name>
    <dbReference type="NCBI Taxonomy" id="435914"/>
    <lineage>
        <taxon>Bacteria</taxon>
        <taxon>Bacillati</taxon>
        <taxon>Actinomycetota</taxon>
        <taxon>Actinomycetes</taxon>
        <taxon>Mycobacteriales</taxon>
        <taxon>Fodinicola</taxon>
    </lineage>
</organism>
<dbReference type="Proteomes" id="UP001500618">
    <property type="component" value="Unassembled WGS sequence"/>
</dbReference>
<accession>A0ABN2JDU2</accession>
<comment type="caution">
    <text evidence="2">The sequence shown here is derived from an EMBL/GenBank/DDBJ whole genome shotgun (WGS) entry which is preliminary data.</text>
</comment>
<evidence type="ECO:0000313" key="2">
    <source>
        <dbReference type="EMBL" id="GAA1723682.1"/>
    </source>
</evidence>
<dbReference type="InterPro" id="IPR037401">
    <property type="entry name" value="SnoaL-like"/>
</dbReference>
<evidence type="ECO:0000259" key="1">
    <source>
        <dbReference type="Pfam" id="PF13577"/>
    </source>
</evidence>
<dbReference type="RefSeq" id="WP_344315589.1">
    <property type="nucleotide sequence ID" value="NZ_BAAANY010000058.1"/>
</dbReference>
<gene>
    <name evidence="2" type="ORF">GCM10009765_84560</name>
</gene>
<dbReference type="Pfam" id="PF13577">
    <property type="entry name" value="SnoaL_4"/>
    <property type="match status" value="1"/>
</dbReference>
<reference evidence="2 3" key="1">
    <citation type="journal article" date="2019" name="Int. J. Syst. Evol. Microbiol.">
        <title>The Global Catalogue of Microorganisms (GCM) 10K type strain sequencing project: providing services to taxonomists for standard genome sequencing and annotation.</title>
        <authorList>
            <consortium name="The Broad Institute Genomics Platform"/>
            <consortium name="The Broad Institute Genome Sequencing Center for Infectious Disease"/>
            <person name="Wu L."/>
            <person name="Ma J."/>
        </authorList>
    </citation>
    <scope>NUCLEOTIDE SEQUENCE [LARGE SCALE GENOMIC DNA]</scope>
    <source>
        <strain evidence="2 3">JCM 14718</strain>
    </source>
</reference>
<keyword evidence="3" id="KW-1185">Reference proteome</keyword>
<dbReference type="SUPFAM" id="SSF54427">
    <property type="entry name" value="NTF2-like"/>
    <property type="match status" value="1"/>
</dbReference>
<dbReference type="EMBL" id="BAAANY010000058">
    <property type="protein sequence ID" value="GAA1723682.1"/>
    <property type="molecule type" value="Genomic_DNA"/>
</dbReference>
<proteinExistence type="predicted"/>
<dbReference type="InterPro" id="IPR032710">
    <property type="entry name" value="NTF2-like_dom_sf"/>
</dbReference>
<name>A0ABN2JDU2_9ACTN</name>
<protein>
    <recommendedName>
        <fullName evidence="1">SnoaL-like domain-containing protein</fullName>
    </recommendedName>
</protein>
<evidence type="ECO:0000313" key="3">
    <source>
        <dbReference type="Proteomes" id="UP001500618"/>
    </source>
</evidence>